<evidence type="ECO:0000256" key="11">
    <source>
        <dbReference type="PROSITE-ProRule" id="PRU00176"/>
    </source>
</evidence>
<comment type="caution">
    <text evidence="16">The sequence shown here is derived from an EMBL/GenBank/DDBJ whole genome shotgun (WGS) entry which is preliminary data.</text>
</comment>
<evidence type="ECO:0000256" key="2">
    <source>
        <dbReference type="ARBA" id="ARBA00008024"/>
    </source>
</evidence>
<evidence type="ECO:0000256" key="1">
    <source>
        <dbReference type="ARBA" id="ARBA00004123"/>
    </source>
</evidence>
<dbReference type="GO" id="GO:0000974">
    <property type="term" value="C:Prp19 complex"/>
    <property type="evidence" value="ECO:0007669"/>
    <property type="project" value="TreeGrafter"/>
</dbReference>
<keyword evidence="5" id="KW-0747">Spliceosome</keyword>
<dbReference type="VEuPathDB" id="AmoebaDB:KM1_239900"/>
<evidence type="ECO:0000259" key="14">
    <source>
        <dbReference type="PROSITE" id="PS50102"/>
    </source>
</evidence>
<dbReference type="EMBL" id="BDEQ01000001">
    <property type="protein sequence ID" value="GAT92861.1"/>
    <property type="molecule type" value="Genomic_DNA"/>
</dbReference>
<keyword evidence="9" id="KW-0508">mRNA splicing</keyword>
<feature type="domain" description="RRM" evidence="14">
    <location>
        <begin position="147"/>
        <end position="224"/>
    </location>
</feature>
<dbReference type="GO" id="GO:0017070">
    <property type="term" value="F:U6 snRNA binding"/>
    <property type="evidence" value="ECO:0007669"/>
    <property type="project" value="TreeGrafter"/>
</dbReference>
<dbReference type="InterPro" id="IPR032297">
    <property type="entry name" value="Torus"/>
</dbReference>
<evidence type="ECO:0000256" key="9">
    <source>
        <dbReference type="ARBA" id="ARBA00023187"/>
    </source>
</evidence>
<keyword evidence="8 11" id="KW-0694">RNA-binding</keyword>
<dbReference type="VEuPathDB" id="AmoebaDB:EHI7A_150870"/>
<evidence type="ECO:0000256" key="7">
    <source>
        <dbReference type="ARBA" id="ARBA00022833"/>
    </source>
</evidence>
<evidence type="ECO:0000259" key="15">
    <source>
        <dbReference type="PROSITE" id="PS50103"/>
    </source>
</evidence>
<feature type="compositionally biased region" description="Basic and acidic residues" evidence="13">
    <location>
        <begin position="9"/>
        <end position="18"/>
    </location>
</feature>
<dbReference type="Pfam" id="PF16131">
    <property type="entry name" value="Torus"/>
    <property type="match status" value="1"/>
</dbReference>
<dbReference type="Proteomes" id="UP000078387">
    <property type="component" value="Unassembled WGS sequence"/>
</dbReference>
<dbReference type="InterPro" id="IPR012677">
    <property type="entry name" value="Nucleotide-bd_a/b_plait_sf"/>
</dbReference>
<dbReference type="PANTHER" id="PTHR14089">
    <property type="entry name" value="PRE-MRNA-SPLICING FACTOR RBM22"/>
    <property type="match status" value="1"/>
</dbReference>
<dbReference type="CDD" id="cd12360">
    <property type="entry name" value="RRM_cwf2"/>
    <property type="match status" value="1"/>
</dbReference>
<feature type="zinc finger region" description="C3H1-type" evidence="12">
    <location>
        <begin position="82"/>
        <end position="109"/>
    </location>
</feature>
<accession>A0A5K1V1X1</accession>
<evidence type="ECO:0000256" key="4">
    <source>
        <dbReference type="ARBA" id="ARBA00022723"/>
    </source>
</evidence>
<dbReference type="GO" id="GO:0008270">
    <property type="term" value="F:zinc ion binding"/>
    <property type="evidence" value="ECO:0007669"/>
    <property type="project" value="UniProtKB-KW"/>
</dbReference>
<dbReference type="GO" id="GO:0006397">
    <property type="term" value="P:mRNA processing"/>
    <property type="evidence" value="ECO:0007669"/>
    <property type="project" value="UniProtKB-KW"/>
</dbReference>
<dbReference type="VEuPathDB" id="AmoebaDB:EHI_126150"/>
<feature type="domain" description="C3H1-type" evidence="15">
    <location>
        <begin position="82"/>
        <end position="109"/>
    </location>
</feature>
<keyword evidence="6 12" id="KW-0863">Zinc-finger</keyword>
<dbReference type="SMART" id="SM00360">
    <property type="entry name" value="RRM"/>
    <property type="match status" value="1"/>
</dbReference>
<dbReference type="VEuPathDB" id="AmoebaDB:EHI5A_189180"/>
<name>A0A5K1V1X1_ENTHI</name>
<dbReference type="VEuPathDB" id="AmoebaDB:EHI8A_169010"/>
<evidence type="ECO:0000256" key="8">
    <source>
        <dbReference type="ARBA" id="ARBA00022884"/>
    </source>
</evidence>
<dbReference type="InterPro" id="IPR000571">
    <property type="entry name" value="Znf_CCCH"/>
</dbReference>
<dbReference type="InterPro" id="IPR034181">
    <property type="entry name" value="Cwc2_RRM"/>
</dbReference>
<reference evidence="16 17" key="1">
    <citation type="submission" date="2016-05" db="EMBL/GenBank/DDBJ databases">
        <title>First whole genome sequencing of Entamoeba histolytica HM1:IMSS-clone-6.</title>
        <authorList>
            <person name="Mukherjee Avik.K."/>
            <person name="Izumyama S."/>
            <person name="Nakada-Tsukui K."/>
            <person name="Nozaki T."/>
        </authorList>
    </citation>
    <scope>NUCLEOTIDE SEQUENCE [LARGE SCALE GENOMIC DNA]</scope>
    <source>
        <strain evidence="16 17">HM1:IMSS clone 6</strain>
    </source>
</reference>
<comment type="subcellular location">
    <subcellularLocation>
        <location evidence="1">Nucleus</location>
    </subcellularLocation>
</comment>
<dbReference type="InterPro" id="IPR035979">
    <property type="entry name" value="RBD_domain_sf"/>
</dbReference>
<dbReference type="Gene3D" id="3.30.70.330">
    <property type="match status" value="1"/>
</dbReference>
<evidence type="ECO:0000256" key="13">
    <source>
        <dbReference type="SAM" id="MobiDB-lite"/>
    </source>
</evidence>
<gene>
    <name evidence="16" type="ORF">CL6EHI_126150</name>
</gene>
<dbReference type="InterPro" id="IPR039171">
    <property type="entry name" value="Cwc2/Slt11"/>
</dbReference>
<dbReference type="GO" id="GO:0071006">
    <property type="term" value="C:U2-type catalytic step 1 spliceosome"/>
    <property type="evidence" value="ECO:0007669"/>
    <property type="project" value="TreeGrafter"/>
</dbReference>
<dbReference type="PANTHER" id="PTHR14089:SF2">
    <property type="entry name" value="PRE-MRNA-SPLICING FACTOR CWC2"/>
    <property type="match status" value="1"/>
</dbReference>
<dbReference type="SUPFAM" id="SSF54928">
    <property type="entry name" value="RNA-binding domain, RBD"/>
    <property type="match status" value="1"/>
</dbReference>
<dbReference type="OMA" id="NVKWAHD"/>
<protein>
    <submittedName>
        <fullName evidence="16">Pre-mRNA-splicing factor cwc2 putative</fullName>
    </submittedName>
</protein>
<keyword evidence="10" id="KW-0539">Nucleus</keyword>
<keyword evidence="7 12" id="KW-0862">Zinc</keyword>
<dbReference type="AlphaFoldDB" id="A0A5K1V1X1"/>
<dbReference type="PROSITE" id="PS50102">
    <property type="entry name" value="RRM"/>
    <property type="match status" value="1"/>
</dbReference>
<evidence type="ECO:0000256" key="10">
    <source>
        <dbReference type="ARBA" id="ARBA00023242"/>
    </source>
</evidence>
<evidence type="ECO:0000256" key="6">
    <source>
        <dbReference type="ARBA" id="ARBA00022771"/>
    </source>
</evidence>
<comment type="similarity">
    <text evidence="2">Belongs to the RRM CWC2 family.</text>
</comment>
<keyword evidence="4 12" id="KW-0479">Metal-binding</keyword>
<feature type="region of interest" description="Disordered" evidence="13">
    <location>
        <begin position="1"/>
        <end position="36"/>
    </location>
</feature>
<evidence type="ECO:0000313" key="16">
    <source>
        <dbReference type="EMBL" id="GAT92861.1"/>
    </source>
</evidence>
<sequence>MEDNQTQENEIKDEKEYSYKPITNRPARKQSDGYVPYTPTRSGDYNIWYNRYSGFESKQTRGDRGNMTRCCIKTDAGITKSKEESPICLHFALGKCFKGKECLYKHQLPQEEEEKHLGVIKDIFGRERHLTERDDMGGIGRFSKENRTLYVSGFKGNLPPQQIEEILRRHFGEWGELEYIRVLPIRNIAFIRYKLRGSAEFAKVAMADQSLDSNERLNIRWAYDDPNPIAKAIEEQSIASQYVQQIKDIMKERKEQKQEYLNSIESPMKKQAVVYEENPIGFKYSIKENKTLKDKEHQNIIEVAKEIEKKKEKYVPNKYTGFMHPYSYGLFYPKQFENAKVIEQEEDDDNDENEK</sequence>
<dbReference type="GO" id="GO:0071007">
    <property type="term" value="C:U2-type catalytic step 2 spliceosome"/>
    <property type="evidence" value="ECO:0007669"/>
    <property type="project" value="TreeGrafter"/>
</dbReference>
<keyword evidence="3" id="KW-0507">mRNA processing</keyword>
<proteinExistence type="inferred from homology"/>
<dbReference type="GO" id="GO:0036002">
    <property type="term" value="F:pre-mRNA binding"/>
    <property type="evidence" value="ECO:0007669"/>
    <property type="project" value="TreeGrafter"/>
</dbReference>
<dbReference type="InterPro" id="IPR000504">
    <property type="entry name" value="RRM_dom"/>
</dbReference>
<dbReference type="Pfam" id="PF00076">
    <property type="entry name" value="RRM_1"/>
    <property type="match status" value="1"/>
</dbReference>
<dbReference type="GO" id="GO:0008380">
    <property type="term" value="P:RNA splicing"/>
    <property type="evidence" value="ECO:0007669"/>
    <property type="project" value="UniProtKB-KW"/>
</dbReference>
<organism evidence="16 17">
    <name type="scientific">Entamoeba histolytica</name>
    <dbReference type="NCBI Taxonomy" id="5759"/>
    <lineage>
        <taxon>Eukaryota</taxon>
        <taxon>Amoebozoa</taxon>
        <taxon>Evosea</taxon>
        <taxon>Archamoebae</taxon>
        <taxon>Mastigamoebida</taxon>
        <taxon>Entamoebidae</taxon>
        <taxon>Entamoeba</taxon>
    </lineage>
</organism>
<dbReference type="FunFam" id="3.30.70.330:FF:000502">
    <property type="entry name" value="Pre-mRNA-splicing factor cwc2, putative"/>
    <property type="match status" value="1"/>
</dbReference>
<evidence type="ECO:0000256" key="3">
    <source>
        <dbReference type="ARBA" id="ARBA00022664"/>
    </source>
</evidence>
<evidence type="ECO:0000256" key="12">
    <source>
        <dbReference type="PROSITE-ProRule" id="PRU00723"/>
    </source>
</evidence>
<evidence type="ECO:0000313" key="17">
    <source>
        <dbReference type="Proteomes" id="UP000078387"/>
    </source>
</evidence>
<dbReference type="PROSITE" id="PS50103">
    <property type="entry name" value="ZF_C3H1"/>
    <property type="match status" value="1"/>
</dbReference>
<evidence type="ECO:0000256" key="5">
    <source>
        <dbReference type="ARBA" id="ARBA00022728"/>
    </source>
</evidence>